<evidence type="ECO:0000256" key="4">
    <source>
        <dbReference type="ARBA" id="ARBA00023254"/>
    </source>
</evidence>
<keyword evidence="9" id="KW-1185">Reference proteome</keyword>
<dbReference type="SUPFAM" id="SSF52540">
    <property type="entry name" value="P-loop containing nucleoside triphosphate hydrolases"/>
    <property type="match status" value="1"/>
</dbReference>
<dbReference type="Gene3D" id="3.40.50.300">
    <property type="entry name" value="P-loop containing nucleotide triphosphate hydrolases"/>
    <property type="match status" value="1"/>
</dbReference>
<dbReference type="InterPro" id="IPR003959">
    <property type="entry name" value="ATPase_AAA_core"/>
</dbReference>
<dbReference type="GO" id="GO:0005524">
    <property type="term" value="F:ATP binding"/>
    <property type="evidence" value="ECO:0007669"/>
    <property type="project" value="UniProtKB-KW"/>
</dbReference>
<name>A0A232F863_9HYME</name>
<dbReference type="InterPro" id="IPR001270">
    <property type="entry name" value="ClpA/B"/>
</dbReference>
<evidence type="ECO:0000256" key="2">
    <source>
        <dbReference type="ARBA" id="ARBA00022741"/>
    </source>
</evidence>
<dbReference type="GO" id="GO:0005694">
    <property type="term" value="C:chromosome"/>
    <property type="evidence" value="ECO:0007669"/>
    <property type="project" value="TreeGrafter"/>
</dbReference>
<evidence type="ECO:0000256" key="5">
    <source>
        <dbReference type="RuleBase" id="RU003651"/>
    </source>
</evidence>
<dbReference type="AlphaFoldDB" id="A0A232F863"/>
<dbReference type="GO" id="GO:0051598">
    <property type="term" value="P:meiotic recombination checkpoint signaling"/>
    <property type="evidence" value="ECO:0007669"/>
    <property type="project" value="TreeGrafter"/>
</dbReference>
<dbReference type="InterPro" id="IPR058249">
    <property type="entry name" value="Pch2_C"/>
</dbReference>
<dbReference type="InterPro" id="IPR003960">
    <property type="entry name" value="ATPase_AAA_CS"/>
</dbReference>
<dbReference type="PROSITE" id="PS00674">
    <property type="entry name" value="AAA"/>
    <property type="match status" value="1"/>
</dbReference>
<dbReference type="CDD" id="cd19508">
    <property type="entry name" value="RecA-like_Pch2-like"/>
    <property type="match status" value="1"/>
</dbReference>
<dbReference type="PANTHER" id="PTHR45991">
    <property type="entry name" value="PACHYTENE CHECKPOINT PROTEIN 2"/>
    <property type="match status" value="1"/>
</dbReference>
<dbReference type="EMBL" id="NNAY01000752">
    <property type="protein sequence ID" value="OXU26680.1"/>
    <property type="molecule type" value="Genomic_DNA"/>
</dbReference>
<keyword evidence="3 5" id="KW-0067">ATP-binding</keyword>
<keyword evidence="2 5" id="KW-0547">Nucleotide-binding</keyword>
<dbReference type="GO" id="GO:0016887">
    <property type="term" value="F:ATP hydrolysis activity"/>
    <property type="evidence" value="ECO:0007669"/>
    <property type="project" value="InterPro"/>
</dbReference>
<keyword evidence="6" id="KW-0812">Transmembrane</keyword>
<evidence type="ECO:0000256" key="6">
    <source>
        <dbReference type="SAM" id="Phobius"/>
    </source>
</evidence>
<keyword evidence="6" id="KW-1133">Transmembrane helix</keyword>
<comment type="caution">
    <text evidence="8">The sequence shown here is derived from an EMBL/GenBank/DDBJ whole genome shotgun (WGS) entry which is preliminary data.</text>
</comment>
<keyword evidence="6" id="KW-0472">Membrane</keyword>
<feature type="transmembrane region" description="Helical" evidence="6">
    <location>
        <begin position="12"/>
        <end position="30"/>
    </location>
</feature>
<dbReference type="InterPro" id="IPR044539">
    <property type="entry name" value="Pch2-like"/>
</dbReference>
<evidence type="ECO:0000313" key="8">
    <source>
        <dbReference type="EMBL" id="OXU26680.1"/>
    </source>
</evidence>
<dbReference type="GO" id="GO:0005634">
    <property type="term" value="C:nucleus"/>
    <property type="evidence" value="ECO:0007669"/>
    <property type="project" value="TreeGrafter"/>
</dbReference>
<dbReference type="Pfam" id="PF00004">
    <property type="entry name" value="AAA"/>
    <property type="match status" value="1"/>
</dbReference>
<dbReference type="PRINTS" id="PR00300">
    <property type="entry name" value="CLPPROTEASEA"/>
</dbReference>
<feature type="domain" description="AAA+ ATPase" evidence="7">
    <location>
        <begin position="202"/>
        <end position="354"/>
    </location>
</feature>
<evidence type="ECO:0000259" key="7">
    <source>
        <dbReference type="SMART" id="SM00382"/>
    </source>
</evidence>
<comment type="similarity">
    <text evidence="1">Belongs to the AAA ATPase family. PCH2 subfamily.</text>
</comment>
<feature type="non-terminal residue" evidence="8">
    <location>
        <position position="1"/>
    </location>
</feature>
<dbReference type="SMART" id="SM00382">
    <property type="entry name" value="AAA"/>
    <property type="match status" value="1"/>
</dbReference>
<dbReference type="STRING" id="543379.A0A232F863"/>
<dbReference type="GO" id="GO:0007131">
    <property type="term" value="P:reciprocal meiotic recombination"/>
    <property type="evidence" value="ECO:0007669"/>
    <property type="project" value="TreeGrafter"/>
</dbReference>
<dbReference type="Proteomes" id="UP000215335">
    <property type="component" value="Unassembled WGS sequence"/>
</dbReference>
<sequence length="466" mass="53832">IARTTKKKKKKTILTRALFIIVIHFLFFPATDDFIFMKKLHFTISEMHQETLHVEICQQINSTESEDKIKQLVAAELHIRDEITLNKSLLSKDFYYWNLKNHILSIFCSFGHENKTKLKLTELFQTRFYIYRLNQEEAAIETMDKDGEEISASSHWVLPSIEFADLWENLYYNPKIKENLLNFVETAMIYAERKVNPHVISWNKVVLLHGPPGTGKTSLCKALAQKLTIRLGNRFTRGELVEINSHSLFSKWFSESGKLVMSLFNSIKTLLEDQNALVCILIDEIESLAHARKACSNGTEPSDSIRVVNALLTQLDSIKRYPNVLILTTSNLTEAIDLAFVDRADIKQYIGPPNEQAIYKIYSDCIKELMRTEFIEKEIIEDYQYLKMQGFQENQQTKYSIRVLQLCKQSEGMSGRTLRKIPFLAHALFMSMNQNKLKNFLAAMVHAIEKQKTDGLEVQNNTGDKV</sequence>
<evidence type="ECO:0000256" key="3">
    <source>
        <dbReference type="ARBA" id="ARBA00022840"/>
    </source>
</evidence>
<reference evidence="8 9" key="1">
    <citation type="journal article" date="2017" name="Curr. Biol.">
        <title>The Evolution of Venom by Co-option of Single-Copy Genes.</title>
        <authorList>
            <person name="Martinson E.O."/>
            <person name="Mrinalini"/>
            <person name="Kelkar Y.D."/>
            <person name="Chang C.H."/>
            <person name="Werren J.H."/>
        </authorList>
    </citation>
    <scope>NUCLEOTIDE SEQUENCE [LARGE SCALE GENOMIC DNA]</scope>
    <source>
        <strain evidence="8 9">Alberta</strain>
        <tissue evidence="8">Whole body</tissue>
    </source>
</reference>
<dbReference type="Pfam" id="PF23242">
    <property type="entry name" value="AAA_lid_TRIP13_C"/>
    <property type="match status" value="1"/>
</dbReference>
<dbReference type="FunFam" id="3.40.50.300:FF:001527">
    <property type="entry name" value="AAA family ATPase"/>
    <property type="match status" value="1"/>
</dbReference>
<dbReference type="PANTHER" id="PTHR45991:SF1">
    <property type="entry name" value="PACHYTENE CHECKPOINT PROTEIN 2 HOMOLOG"/>
    <property type="match status" value="1"/>
</dbReference>
<dbReference type="InterPro" id="IPR003593">
    <property type="entry name" value="AAA+_ATPase"/>
</dbReference>
<evidence type="ECO:0000313" key="9">
    <source>
        <dbReference type="Proteomes" id="UP000215335"/>
    </source>
</evidence>
<accession>A0A232F863</accession>
<organism evidence="8 9">
    <name type="scientific">Trichomalopsis sarcophagae</name>
    <dbReference type="NCBI Taxonomy" id="543379"/>
    <lineage>
        <taxon>Eukaryota</taxon>
        <taxon>Metazoa</taxon>
        <taxon>Ecdysozoa</taxon>
        <taxon>Arthropoda</taxon>
        <taxon>Hexapoda</taxon>
        <taxon>Insecta</taxon>
        <taxon>Pterygota</taxon>
        <taxon>Neoptera</taxon>
        <taxon>Endopterygota</taxon>
        <taxon>Hymenoptera</taxon>
        <taxon>Apocrita</taxon>
        <taxon>Proctotrupomorpha</taxon>
        <taxon>Chalcidoidea</taxon>
        <taxon>Pteromalidae</taxon>
        <taxon>Pteromalinae</taxon>
        <taxon>Trichomalopsis</taxon>
    </lineage>
</organism>
<dbReference type="InterPro" id="IPR027417">
    <property type="entry name" value="P-loop_NTPase"/>
</dbReference>
<dbReference type="OrthoDB" id="10042665at2759"/>
<gene>
    <name evidence="8" type="ORF">TSAR_012578</name>
</gene>
<protein>
    <recommendedName>
        <fullName evidence="7">AAA+ ATPase domain-containing protein</fullName>
    </recommendedName>
</protein>
<evidence type="ECO:0000256" key="1">
    <source>
        <dbReference type="ARBA" id="ARBA00007271"/>
    </source>
</evidence>
<keyword evidence="4" id="KW-0469">Meiosis</keyword>
<proteinExistence type="inferred from homology"/>